<protein>
    <submittedName>
        <fullName evidence="2">Uncharacterized protein</fullName>
    </submittedName>
</protein>
<gene>
    <name evidence="2" type="ORF">PODLI_1B012309</name>
</gene>
<keyword evidence="1" id="KW-1133">Transmembrane helix</keyword>
<dbReference type="Proteomes" id="UP001178461">
    <property type="component" value="Chromosome 1"/>
</dbReference>
<reference evidence="2" key="1">
    <citation type="submission" date="2022-12" db="EMBL/GenBank/DDBJ databases">
        <authorList>
            <person name="Alioto T."/>
            <person name="Alioto T."/>
            <person name="Gomez Garrido J."/>
        </authorList>
    </citation>
    <scope>NUCLEOTIDE SEQUENCE</scope>
</reference>
<keyword evidence="1" id="KW-0812">Transmembrane</keyword>
<sequence>MLGSFHACESSRKTCSAYLLPSSCGERWWKSILLWSMLFCPNLGVSAKVLNFVLKFQARC</sequence>
<proteinExistence type="predicted"/>
<keyword evidence="1" id="KW-0472">Membrane</keyword>
<feature type="transmembrane region" description="Helical" evidence="1">
    <location>
        <begin position="32"/>
        <end position="54"/>
    </location>
</feature>
<dbReference type="AlphaFoldDB" id="A0AA35JPQ5"/>
<evidence type="ECO:0000313" key="2">
    <source>
        <dbReference type="EMBL" id="CAI5763486.1"/>
    </source>
</evidence>
<evidence type="ECO:0000313" key="3">
    <source>
        <dbReference type="Proteomes" id="UP001178461"/>
    </source>
</evidence>
<name>A0AA35JPQ5_9SAUR</name>
<keyword evidence="3" id="KW-1185">Reference proteome</keyword>
<organism evidence="2 3">
    <name type="scientific">Podarcis lilfordi</name>
    <name type="common">Lilford's wall lizard</name>
    <dbReference type="NCBI Taxonomy" id="74358"/>
    <lineage>
        <taxon>Eukaryota</taxon>
        <taxon>Metazoa</taxon>
        <taxon>Chordata</taxon>
        <taxon>Craniata</taxon>
        <taxon>Vertebrata</taxon>
        <taxon>Euteleostomi</taxon>
        <taxon>Lepidosauria</taxon>
        <taxon>Squamata</taxon>
        <taxon>Bifurcata</taxon>
        <taxon>Unidentata</taxon>
        <taxon>Episquamata</taxon>
        <taxon>Laterata</taxon>
        <taxon>Lacertibaenia</taxon>
        <taxon>Lacertidae</taxon>
        <taxon>Podarcis</taxon>
    </lineage>
</organism>
<evidence type="ECO:0000256" key="1">
    <source>
        <dbReference type="SAM" id="Phobius"/>
    </source>
</evidence>
<accession>A0AA35JPQ5</accession>
<dbReference type="EMBL" id="OX395126">
    <property type="protein sequence ID" value="CAI5763486.1"/>
    <property type="molecule type" value="Genomic_DNA"/>
</dbReference>